<organism evidence="1 2">
    <name type="scientific">Coniochaeta ligniaria NRRL 30616</name>
    <dbReference type="NCBI Taxonomy" id="1408157"/>
    <lineage>
        <taxon>Eukaryota</taxon>
        <taxon>Fungi</taxon>
        <taxon>Dikarya</taxon>
        <taxon>Ascomycota</taxon>
        <taxon>Pezizomycotina</taxon>
        <taxon>Sordariomycetes</taxon>
        <taxon>Sordariomycetidae</taxon>
        <taxon>Coniochaetales</taxon>
        <taxon>Coniochaetaceae</taxon>
        <taxon>Coniochaeta</taxon>
    </lineage>
</organism>
<dbReference type="InParanoid" id="A0A1J7JET4"/>
<sequence>MDTSAVPAIADTTKTLVRHVHAILARHVVANAASWTPRTKPDQDQLPAVHVTSVIKPDQLGK</sequence>
<protein>
    <submittedName>
        <fullName evidence="1">Uncharacterized protein</fullName>
    </submittedName>
</protein>
<keyword evidence="2" id="KW-1185">Reference proteome</keyword>
<name>A0A1J7JET4_9PEZI</name>
<dbReference type="Proteomes" id="UP000182658">
    <property type="component" value="Unassembled WGS sequence"/>
</dbReference>
<evidence type="ECO:0000313" key="1">
    <source>
        <dbReference type="EMBL" id="OIW31841.1"/>
    </source>
</evidence>
<accession>A0A1J7JET4</accession>
<gene>
    <name evidence="1" type="ORF">CONLIGDRAFT_629525</name>
</gene>
<proteinExistence type="predicted"/>
<evidence type="ECO:0000313" key="2">
    <source>
        <dbReference type="Proteomes" id="UP000182658"/>
    </source>
</evidence>
<reference evidence="1 2" key="1">
    <citation type="submission" date="2016-10" db="EMBL/GenBank/DDBJ databases">
        <title>Draft genome sequence of Coniochaeta ligniaria NRRL30616, a lignocellulolytic fungus for bioabatement of inhibitors in plant biomass hydrolysates.</title>
        <authorList>
            <consortium name="DOE Joint Genome Institute"/>
            <person name="Jimenez D.J."/>
            <person name="Hector R.E."/>
            <person name="Riley R."/>
            <person name="Sun H."/>
            <person name="Grigoriev I.V."/>
            <person name="Van Elsas J.D."/>
            <person name="Nichols N.N."/>
        </authorList>
    </citation>
    <scope>NUCLEOTIDE SEQUENCE [LARGE SCALE GENOMIC DNA]</scope>
    <source>
        <strain evidence="1 2">NRRL 30616</strain>
    </source>
</reference>
<dbReference type="EMBL" id="KV875095">
    <property type="protein sequence ID" value="OIW31841.1"/>
    <property type="molecule type" value="Genomic_DNA"/>
</dbReference>
<dbReference type="AlphaFoldDB" id="A0A1J7JET4"/>